<accession>A0A3M7QSM7</accession>
<evidence type="ECO:0008006" key="3">
    <source>
        <dbReference type="Google" id="ProtNLM"/>
    </source>
</evidence>
<gene>
    <name evidence="1" type="ORF">BpHYR1_024393</name>
</gene>
<dbReference type="AlphaFoldDB" id="A0A3M7QSM7"/>
<dbReference type="EMBL" id="REGN01005258">
    <property type="protein sequence ID" value="RNA14104.1"/>
    <property type="molecule type" value="Genomic_DNA"/>
</dbReference>
<keyword evidence="2" id="KW-1185">Reference proteome</keyword>
<dbReference type="Proteomes" id="UP000276133">
    <property type="component" value="Unassembled WGS sequence"/>
</dbReference>
<protein>
    <recommendedName>
        <fullName evidence="3">RNA-directed DNA polymerase from mobile element jockey-like</fullName>
    </recommendedName>
</protein>
<organism evidence="1 2">
    <name type="scientific">Brachionus plicatilis</name>
    <name type="common">Marine rotifer</name>
    <name type="synonym">Brachionus muelleri</name>
    <dbReference type="NCBI Taxonomy" id="10195"/>
    <lineage>
        <taxon>Eukaryota</taxon>
        <taxon>Metazoa</taxon>
        <taxon>Spiralia</taxon>
        <taxon>Gnathifera</taxon>
        <taxon>Rotifera</taxon>
        <taxon>Eurotatoria</taxon>
        <taxon>Monogononta</taxon>
        <taxon>Pseudotrocha</taxon>
        <taxon>Ploima</taxon>
        <taxon>Brachionidae</taxon>
        <taxon>Brachionus</taxon>
    </lineage>
</organism>
<name>A0A3M7QSM7_BRAPC</name>
<sequence length="62" mass="7429">MCGKFGRLWTNNFNPTKSVIMFQNWIQKVNSLLYLGIPIGDHVFKENYWVKNSKKYKKLYTP</sequence>
<reference evidence="1 2" key="1">
    <citation type="journal article" date="2018" name="Sci. Rep.">
        <title>Genomic signatures of local adaptation to the degree of environmental predictability in rotifers.</title>
        <authorList>
            <person name="Franch-Gras L."/>
            <person name="Hahn C."/>
            <person name="Garcia-Roger E.M."/>
            <person name="Carmona M.J."/>
            <person name="Serra M."/>
            <person name="Gomez A."/>
        </authorList>
    </citation>
    <scope>NUCLEOTIDE SEQUENCE [LARGE SCALE GENOMIC DNA]</scope>
    <source>
        <strain evidence="1">HYR1</strain>
    </source>
</reference>
<comment type="caution">
    <text evidence="1">The sequence shown here is derived from an EMBL/GenBank/DDBJ whole genome shotgun (WGS) entry which is preliminary data.</text>
</comment>
<evidence type="ECO:0000313" key="1">
    <source>
        <dbReference type="EMBL" id="RNA14104.1"/>
    </source>
</evidence>
<evidence type="ECO:0000313" key="2">
    <source>
        <dbReference type="Proteomes" id="UP000276133"/>
    </source>
</evidence>
<proteinExistence type="predicted"/>